<evidence type="ECO:0000259" key="8">
    <source>
        <dbReference type="PROSITE" id="PS50885"/>
    </source>
</evidence>
<dbReference type="InterPro" id="IPR036890">
    <property type="entry name" value="HATPase_C_sf"/>
</dbReference>
<keyword evidence="10" id="KW-1185">Reference proteome</keyword>
<dbReference type="InterPro" id="IPR010559">
    <property type="entry name" value="Sig_transdc_His_kin_internal"/>
</dbReference>
<dbReference type="InterPro" id="IPR050640">
    <property type="entry name" value="Bact_2-comp_sensor_kinase"/>
</dbReference>
<dbReference type="SUPFAM" id="SSF55874">
    <property type="entry name" value="ATPase domain of HSP90 chaperone/DNA topoisomerase II/histidine kinase"/>
    <property type="match status" value="1"/>
</dbReference>
<name>A0A328UA93_9BACL</name>
<evidence type="ECO:0000313" key="9">
    <source>
        <dbReference type="EMBL" id="RAP76956.1"/>
    </source>
</evidence>
<reference evidence="9 10" key="1">
    <citation type="submission" date="2018-06" db="EMBL/GenBank/DDBJ databases">
        <title>Paenibacillus montanisoli sp. nov., isolated from mountain area soil.</title>
        <authorList>
            <person name="Wu M."/>
        </authorList>
    </citation>
    <scope>NUCLEOTIDE SEQUENCE [LARGE SCALE GENOMIC DNA]</scope>
    <source>
        <strain evidence="9 10">RA17</strain>
    </source>
</reference>
<evidence type="ECO:0000256" key="6">
    <source>
        <dbReference type="ARBA" id="ARBA00023136"/>
    </source>
</evidence>
<comment type="subcellular location">
    <subcellularLocation>
        <location evidence="1">Cell membrane</location>
        <topology evidence="1">Multi-pass membrane protein</topology>
    </subcellularLocation>
</comment>
<comment type="caution">
    <text evidence="9">The sequence shown here is derived from an EMBL/GenBank/DDBJ whole genome shotgun (WGS) entry which is preliminary data.</text>
</comment>
<keyword evidence="7" id="KW-1133">Transmembrane helix</keyword>
<dbReference type="Proteomes" id="UP000249260">
    <property type="component" value="Unassembled WGS sequence"/>
</dbReference>
<evidence type="ECO:0000256" key="5">
    <source>
        <dbReference type="ARBA" id="ARBA00022777"/>
    </source>
</evidence>
<protein>
    <recommendedName>
        <fullName evidence="8">HAMP domain-containing protein</fullName>
    </recommendedName>
</protein>
<sequence length="608" mass="69624">MELRGQSAFLFSCKRFTYQMEYDSIIISYQFVEFSCTIGGKLSMRWTNWFQSKLLHKMVLIYSLLILIPLSIISGTFYLRSKSIMENQTIETENRILEETSDKIDNVLRLIAKKTSEIADNPAIQKMLANDALPTQYPLRQNERDYIQDAAMEALEIAIANTKREAGDFTDSIHLYNRSGGHYIAGQGKAVQFYQAFKILPYDQPGTPQWVFFPDHRRMVCAAMIFDKETGLELGFVLFMLKIDHVMTLYENYPQNAFYITNANNIILSHHQSSRVGDLYTASKQQGLVTLTHKSQVSEFKYISEIRTDKLTASIRKQAYYAAGLTVVSWIIVVVITYLILKRITNPLLKLTRLMRSAERGKYELIKDIRTKDEIASLCLSFNSLVTETQDLIQRVYRTELLKKEAELKAIRMQFNPHFLYNTLEYISIMAQNGQAKEQIPIIVKKVADIFRFSISPGQTVIPLEMELEFASLYMQIHEFRFGDRFSYQTVLPDELKRVTVPKLILQPLVENAFVHGVDRVHGNGTIQIVAYEHEFQLVIEVRDNGGGLSGTEAALHKKGLGTGLENVRSRMLHHYGPSAQLELLQLEQGTCVRLTMPITLVEQTEAG</sequence>
<dbReference type="PANTHER" id="PTHR34220">
    <property type="entry name" value="SENSOR HISTIDINE KINASE YPDA"/>
    <property type="match status" value="1"/>
</dbReference>
<evidence type="ECO:0000256" key="4">
    <source>
        <dbReference type="ARBA" id="ARBA00022679"/>
    </source>
</evidence>
<dbReference type="Pfam" id="PF06580">
    <property type="entry name" value="His_kinase"/>
    <property type="match status" value="1"/>
</dbReference>
<keyword evidence="3" id="KW-0597">Phosphoprotein</keyword>
<proteinExistence type="predicted"/>
<gene>
    <name evidence="9" type="ORF">DL346_00135</name>
</gene>
<dbReference type="OrthoDB" id="2514948at2"/>
<dbReference type="InterPro" id="IPR003594">
    <property type="entry name" value="HATPase_dom"/>
</dbReference>
<dbReference type="InterPro" id="IPR003660">
    <property type="entry name" value="HAMP_dom"/>
</dbReference>
<dbReference type="Gene3D" id="3.30.565.10">
    <property type="entry name" value="Histidine kinase-like ATPase, C-terminal domain"/>
    <property type="match status" value="1"/>
</dbReference>
<keyword evidence="7" id="KW-0812">Transmembrane</keyword>
<dbReference type="GO" id="GO:0000155">
    <property type="term" value="F:phosphorelay sensor kinase activity"/>
    <property type="evidence" value="ECO:0007669"/>
    <property type="project" value="InterPro"/>
</dbReference>
<dbReference type="CDD" id="cd06225">
    <property type="entry name" value="HAMP"/>
    <property type="match status" value="1"/>
</dbReference>
<dbReference type="Pfam" id="PF02518">
    <property type="entry name" value="HATPase_c"/>
    <property type="match status" value="1"/>
</dbReference>
<dbReference type="EMBL" id="QLUW01000001">
    <property type="protein sequence ID" value="RAP76956.1"/>
    <property type="molecule type" value="Genomic_DNA"/>
</dbReference>
<evidence type="ECO:0000256" key="7">
    <source>
        <dbReference type="SAM" id="Phobius"/>
    </source>
</evidence>
<dbReference type="AlphaFoldDB" id="A0A328UA93"/>
<feature type="transmembrane region" description="Helical" evidence="7">
    <location>
        <begin position="59"/>
        <end position="79"/>
    </location>
</feature>
<dbReference type="GO" id="GO:0005886">
    <property type="term" value="C:plasma membrane"/>
    <property type="evidence" value="ECO:0007669"/>
    <property type="project" value="UniProtKB-SubCell"/>
</dbReference>
<dbReference type="SUPFAM" id="SSF158472">
    <property type="entry name" value="HAMP domain-like"/>
    <property type="match status" value="1"/>
</dbReference>
<feature type="transmembrane region" description="Helical" evidence="7">
    <location>
        <begin position="319"/>
        <end position="341"/>
    </location>
</feature>
<dbReference type="SMART" id="SM00304">
    <property type="entry name" value="HAMP"/>
    <property type="match status" value="1"/>
</dbReference>
<organism evidence="9 10">
    <name type="scientific">Paenibacillus montanisoli</name>
    <dbReference type="NCBI Taxonomy" id="2081970"/>
    <lineage>
        <taxon>Bacteria</taxon>
        <taxon>Bacillati</taxon>
        <taxon>Bacillota</taxon>
        <taxon>Bacilli</taxon>
        <taxon>Bacillales</taxon>
        <taxon>Paenibacillaceae</taxon>
        <taxon>Paenibacillus</taxon>
    </lineage>
</organism>
<evidence type="ECO:0000256" key="1">
    <source>
        <dbReference type="ARBA" id="ARBA00004651"/>
    </source>
</evidence>
<keyword evidence="2" id="KW-1003">Cell membrane</keyword>
<dbReference type="Gene3D" id="6.10.340.10">
    <property type="match status" value="1"/>
</dbReference>
<feature type="domain" description="HAMP" evidence="8">
    <location>
        <begin position="342"/>
        <end position="394"/>
    </location>
</feature>
<keyword evidence="5" id="KW-0418">Kinase</keyword>
<dbReference type="PANTHER" id="PTHR34220:SF7">
    <property type="entry name" value="SENSOR HISTIDINE KINASE YPDA"/>
    <property type="match status" value="1"/>
</dbReference>
<keyword evidence="6 7" id="KW-0472">Membrane</keyword>
<evidence type="ECO:0000256" key="3">
    <source>
        <dbReference type="ARBA" id="ARBA00022553"/>
    </source>
</evidence>
<evidence type="ECO:0000313" key="10">
    <source>
        <dbReference type="Proteomes" id="UP000249260"/>
    </source>
</evidence>
<keyword evidence="4" id="KW-0808">Transferase</keyword>
<evidence type="ECO:0000256" key="2">
    <source>
        <dbReference type="ARBA" id="ARBA00022475"/>
    </source>
</evidence>
<dbReference type="PROSITE" id="PS50885">
    <property type="entry name" value="HAMP"/>
    <property type="match status" value="1"/>
</dbReference>
<accession>A0A328UA93</accession>